<organism evidence="1 2">
    <name type="scientific">Arctium lappa</name>
    <name type="common">Greater burdock</name>
    <name type="synonym">Lappa major</name>
    <dbReference type="NCBI Taxonomy" id="4217"/>
    <lineage>
        <taxon>Eukaryota</taxon>
        <taxon>Viridiplantae</taxon>
        <taxon>Streptophyta</taxon>
        <taxon>Embryophyta</taxon>
        <taxon>Tracheophyta</taxon>
        <taxon>Spermatophyta</taxon>
        <taxon>Magnoliopsida</taxon>
        <taxon>eudicotyledons</taxon>
        <taxon>Gunneridae</taxon>
        <taxon>Pentapetalae</taxon>
        <taxon>asterids</taxon>
        <taxon>campanulids</taxon>
        <taxon>Asterales</taxon>
        <taxon>Asteraceae</taxon>
        <taxon>Carduoideae</taxon>
        <taxon>Cardueae</taxon>
        <taxon>Arctiinae</taxon>
        <taxon>Arctium</taxon>
    </lineage>
</organism>
<dbReference type="Proteomes" id="UP001055879">
    <property type="component" value="Linkage Group LG11"/>
</dbReference>
<evidence type="ECO:0000313" key="2">
    <source>
        <dbReference type="Proteomes" id="UP001055879"/>
    </source>
</evidence>
<reference evidence="1 2" key="2">
    <citation type="journal article" date="2022" name="Mol. Ecol. Resour.">
        <title>The genomes of chicory, endive, great burdock and yacon provide insights into Asteraceae paleo-polyploidization history and plant inulin production.</title>
        <authorList>
            <person name="Fan W."/>
            <person name="Wang S."/>
            <person name="Wang H."/>
            <person name="Wang A."/>
            <person name="Jiang F."/>
            <person name="Liu H."/>
            <person name="Zhao H."/>
            <person name="Xu D."/>
            <person name="Zhang Y."/>
        </authorList>
    </citation>
    <scope>NUCLEOTIDE SEQUENCE [LARGE SCALE GENOMIC DNA]</scope>
    <source>
        <strain evidence="2">cv. Niubang</strain>
    </source>
</reference>
<accession>A0ACB8Z157</accession>
<gene>
    <name evidence="1" type="ORF">L6452_31489</name>
</gene>
<proteinExistence type="predicted"/>
<dbReference type="EMBL" id="CM042057">
    <property type="protein sequence ID" value="KAI3691687.1"/>
    <property type="molecule type" value="Genomic_DNA"/>
</dbReference>
<name>A0ACB8Z157_ARCLA</name>
<reference evidence="2" key="1">
    <citation type="journal article" date="2022" name="Mol. Ecol. Resour.">
        <title>The genomes of chicory, endive, great burdock and yacon provide insights into Asteraceae palaeo-polyploidization history and plant inulin production.</title>
        <authorList>
            <person name="Fan W."/>
            <person name="Wang S."/>
            <person name="Wang H."/>
            <person name="Wang A."/>
            <person name="Jiang F."/>
            <person name="Liu H."/>
            <person name="Zhao H."/>
            <person name="Xu D."/>
            <person name="Zhang Y."/>
        </authorList>
    </citation>
    <scope>NUCLEOTIDE SEQUENCE [LARGE SCALE GENOMIC DNA]</scope>
    <source>
        <strain evidence="2">cv. Niubang</strain>
    </source>
</reference>
<comment type="caution">
    <text evidence="1">The sequence shown here is derived from an EMBL/GenBank/DDBJ whole genome shotgun (WGS) entry which is preliminary data.</text>
</comment>
<sequence>MPKITSLEDSRDLSTMKLDDLIGNLKVHKIALKRNKDREQDKKKSLALKASISSDEKEKKKKDKASSSKEKPENLDDIALLVRNFSKFLSNKKFSKNDRFQRKCDYRRGGENRSRKFHKREDKIKKNDDSSDEEEVKQKKGYCYSCGDKDHYANECPKKNKSKKKEKAFIGGAWSASEDEEDDEDICLMAGSDNEVDSYDSNYSSDNNSDDEDLDVLNDSFHKMVILAKNYKDECDKLNETLLLCKKQVHDCKQKIARDFKTKMELNDKVTILEKKLCEKDVCASCVVLNKKIACSEKRVVENDLCAKCNILQDEIACLKYKCDLHEKDDLLAHAFQTSNEKVLKMLKMSNRINCRKGVGFVTP</sequence>
<evidence type="ECO:0000313" key="1">
    <source>
        <dbReference type="EMBL" id="KAI3691687.1"/>
    </source>
</evidence>
<keyword evidence="2" id="KW-1185">Reference proteome</keyword>
<protein>
    <submittedName>
        <fullName evidence="1">Uncharacterized protein</fullName>
    </submittedName>
</protein>